<keyword evidence="3" id="KW-1185">Reference proteome</keyword>
<feature type="region of interest" description="Disordered" evidence="1">
    <location>
        <begin position="1201"/>
        <end position="1244"/>
    </location>
</feature>
<comment type="caution">
    <text evidence="2">The sequence shown here is derived from an EMBL/GenBank/DDBJ whole genome shotgun (WGS) entry which is preliminary data.</text>
</comment>
<proteinExistence type="predicted"/>
<evidence type="ECO:0000256" key="1">
    <source>
        <dbReference type="SAM" id="MobiDB-lite"/>
    </source>
</evidence>
<organism evidence="2 3">
    <name type="scientific">Rubripirellula obstinata</name>
    <dbReference type="NCBI Taxonomy" id="406547"/>
    <lineage>
        <taxon>Bacteria</taxon>
        <taxon>Pseudomonadati</taxon>
        <taxon>Planctomycetota</taxon>
        <taxon>Planctomycetia</taxon>
        <taxon>Pirellulales</taxon>
        <taxon>Pirellulaceae</taxon>
        <taxon>Rubripirellula</taxon>
    </lineage>
</organism>
<sequence>MAFSFLRSRSRWIKSRRIQKQNRRTAIEAWAPSVRRLEPRLVLNASAELNPLGQLVLLGTEFGDSLRIEFDSDQALQIFDDTDPGNPNQVVPISGHPDGIAGELNPLSADAITSGQVFVALGSGNDSISTPLLGNLEVFVSGDGGNDTTTLQLNESVVPASGSLFAESEQITLSSSGNSLSLGQADVQLVGAVRFDAALTSPQLQIDNQLVIDGPTTLSSDTTLVGAGRIDLSDSTLSTDASDVDLRIAMGGGNVLLGEVDGSGGQLLNTLTVQSASETIFAGSQVLLESELIVEDVSAIHIESMIFASDVSLSGGNVTVINDITSASGDIQVEASQGFILGGQAEIFSGNDRILISGNNSDFDASAGTLRSNSSSDAIVISGFDQVNLGDTFATDGQLVLGTTGNELNSVFQEPGTTIEADRLAGVVTSEVRLANNANQFRVITDLVAGDGIDLVDSADDLLVESLISNSGDVDVMAAGALAIGNVQAAGNSINLHADRIDDAENDDAENDNNKDTDLSAANVTLTATNGIGDQQVLELDGTDKLIANSDAGDVNLVFLGDQSVGIQQVTTSDSNISLRTTGVASDLSIDEITVGGEGLVTLISSDDILGPDDNSLVSATQLSVTAANLSGDQDASIRLRTDVNDLAASVLGSNRGDLIIDHVDTIDPLRLGGLANQAGQSITPIQTGNGQIIIRSDSEIEVVDLTTGDAGPDQQADPEIDALGEFGRVDLEAPTIRLQDDVQIHGEKLFQDLDQASQPRPLGDLTQPGGNRTERTIFLATNEFYVGENVELFTGEGQGTARQFLPRPGGDQATAAIDAAIDAGIDHAFFDPASVRTNVLTQALQNDATGILTVNVGTPGERGLTVTIDWGDSDPRRFQQVDNLHSNQNAFVGVDPARDGQPTVTQYSPTGDGTARFTHLYLEGDTLDSRSNGRTAATEPYNVRFSVRHHDSIVVQSLVEGETAGVFQTGSSITPEAELVPVAGGLLSSTDNPTTNLDSGMGPQLETGTATFIIPNLTIPVAFFPVRDVIPEFEPVNQIVSTDQTVEVLTSTLEVAEVPTTSIVSREEYFQLRVLSPDPDGEDLVAPEKLPADIFDGDQLRKLFSQLPDGAYEIEKVVGDGNERSILRVEVRQGEATIPDDELDEGVLRLRPLDLPTNPDEQLDDGNDDQESDQETDLDLAYLPGAAVMAVTGTVVAKRQRRSAVVSENAGQIESAVWQRHRRSTKNRSRLSRSSRFGKRRNG</sequence>
<name>A0A5B1CGF6_9BACT</name>
<protein>
    <submittedName>
        <fullName evidence="2">Uncharacterized protein</fullName>
    </submittedName>
</protein>
<feature type="region of interest" description="Disordered" evidence="1">
    <location>
        <begin position="1154"/>
        <end position="1176"/>
    </location>
</feature>
<evidence type="ECO:0000313" key="3">
    <source>
        <dbReference type="Proteomes" id="UP000322699"/>
    </source>
</evidence>
<dbReference type="EMBL" id="VRLW01000001">
    <property type="protein sequence ID" value="KAA1259646.1"/>
    <property type="molecule type" value="Genomic_DNA"/>
</dbReference>
<dbReference type="Proteomes" id="UP000322699">
    <property type="component" value="Unassembled WGS sequence"/>
</dbReference>
<dbReference type="OrthoDB" id="230391at2"/>
<feature type="compositionally biased region" description="Basic residues" evidence="1">
    <location>
        <begin position="1220"/>
        <end position="1244"/>
    </location>
</feature>
<dbReference type="AlphaFoldDB" id="A0A5B1CGF6"/>
<accession>A0A5B1CGF6</accession>
<evidence type="ECO:0000313" key="2">
    <source>
        <dbReference type="EMBL" id="KAA1259646.1"/>
    </source>
</evidence>
<reference evidence="2 3" key="1">
    <citation type="submission" date="2019-08" db="EMBL/GenBank/DDBJ databases">
        <title>Deep-cultivation of Planctomycetes and their phenomic and genomic characterization uncovers novel biology.</title>
        <authorList>
            <person name="Wiegand S."/>
            <person name="Jogler M."/>
            <person name="Boedeker C."/>
            <person name="Pinto D."/>
            <person name="Vollmers J."/>
            <person name="Rivas-Marin E."/>
            <person name="Kohn T."/>
            <person name="Peeters S.H."/>
            <person name="Heuer A."/>
            <person name="Rast P."/>
            <person name="Oberbeckmann S."/>
            <person name="Bunk B."/>
            <person name="Jeske O."/>
            <person name="Meyerdierks A."/>
            <person name="Storesund J.E."/>
            <person name="Kallscheuer N."/>
            <person name="Luecker S."/>
            <person name="Lage O.M."/>
            <person name="Pohl T."/>
            <person name="Merkel B.J."/>
            <person name="Hornburger P."/>
            <person name="Mueller R.-W."/>
            <person name="Bruemmer F."/>
            <person name="Labrenz M."/>
            <person name="Spormann A.M."/>
            <person name="Op Den Camp H."/>
            <person name="Overmann J."/>
            <person name="Amann R."/>
            <person name="Jetten M.S.M."/>
            <person name="Mascher T."/>
            <person name="Medema M.H."/>
            <person name="Devos D.P."/>
            <person name="Kaster A.-K."/>
            <person name="Ovreas L."/>
            <person name="Rohde M."/>
            <person name="Galperin M.Y."/>
            <person name="Jogler C."/>
        </authorList>
    </citation>
    <scope>NUCLEOTIDE SEQUENCE [LARGE SCALE GENOMIC DNA]</scope>
    <source>
        <strain evidence="2 3">LF1</strain>
    </source>
</reference>
<gene>
    <name evidence="2" type="ORF">LF1_21810</name>
</gene>
<dbReference type="RefSeq" id="WP_068261202.1">
    <property type="nucleotide sequence ID" value="NZ_LWSK01000023.1"/>
</dbReference>
<feature type="compositionally biased region" description="Acidic residues" evidence="1">
    <location>
        <begin position="1162"/>
        <end position="1176"/>
    </location>
</feature>